<protein>
    <recommendedName>
        <fullName evidence="3">Protein kinase domain-containing protein</fullName>
    </recommendedName>
</protein>
<dbReference type="InterPro" id="IPR011009">
    <property type="entry name" value="Kinase-like_dom_sf"/>
</dbReference>
<sequence>MQEKFNAKNRPPNLKEIIKGQDITQHYLDETNKKFKIYRYNNTIYAVRCDEQTSQPIDFVKMWNSHKGEKNRITEQEAYLGAGVFGKVYKKTEDKAVKFSNIDKNYRDHEEVKKNLDILNTKFLLKENKIEEFFVLGLWNIKKRNKDSDNKDDVFFYMPQIKKSPTNSLTEKTHRLMFDKSIWALKKLNELGYAHPDLANDCEHDSSQNIIETAEGMRFIDIDDGFKSKDGTNDVVIKDQWLYAYNNNYPPNNLTPDKWRSDIQEWYKNNPGKSLSDDPSTLLNFYNKKCFHYLNAL</sequence>
<comment type="caution">
    <text evidence="1">The sequence shown here is derived from an EMBL/GenBank/DDBJ whole genome shotgun (WGS) entry which is preliminary data.</text>
</comment>
<dbReference type="RefSeq" id="WP_058442533.1">
    <property type="nucleotide sequence ID" value="NZ_CAAAHU010000004.1"/>
</dbReference>
<accession>A0A0W0S5F3</accession>
<evidence type="ECO:0000313" key="1">
    <source>
        <dbReference type="EMBL" id="KTC78269.1"/>
    </source>
</evidence>
<dbReference type="EMBL" id="LNXV01000033">
    <property type="protein sequence ID" value="KTC78269.1"/>
    <property type="molecule type" value="Genomic_DNA"/>
</dbReference>
<dbReference type="SUPFAM" id="SSF56112">
    <property type="entry name" value="Protein kinase-like (PK-like)"/>
    <property type="match status" value="1"/>
</dbReference>
<dbReference type="AlphaFoldDB" id="A0A0W0S5F3"/>
<proteinExistence type="predicted"/>
<dbReference type="STRING" id="29422.Lbru_2561"/>
<evidence type="ECO:0008006" key="3">
    <source>
        <dbReference type="Google" id="ProtNLM"/>
    </source>
</evidence>
<dbReference type="OrthoDB" id="5649872at2"/>
<evidence type="ECO:0000313" key="2">
    <source>
        <dbReference type="Proteomes" id="UP000054742"/>
    </source>
</evidence>
<reference evidence="1 2" key="1">
    <citation type="submission" date="2015-11" db="EMBL/GenBank/DDBJ databases">
        <title>Genomic analysis of 38 Legionella species identifies large and diverse effector repertoires.</title>
        <authorList>
            <person name="Burstein D."/>
            <person name="Amaro F."/>
            <person name="Zusman T."/>
            <person name="Lifshitz Z."/>
            <person name="Cohen O."/>
            <person name="Gilbert J.A."/>
            <person name="Pupko T."/>
            <person name="Shuman H.A."/>
            <person name="Segal G."/>
        </authorList>
    </citation>
    <scope>NUCLEOTIDE SEQUENCE [LARGE SCALE GENOMIC DNA]</scope>
    <source>
        <strain evidence="1 2">ATCC 43878</strain>
    </source>
</reference>
<gene>
    <name evidence="1" type="ORF">Lbru_2561</name>
</gene>
<organism evidence="1 2">
    <name type="scientific">Legionella brunensis</name>
    <dbReference type="NCBI Taxonomy" id="29422"/>
    <lineage>
        <taxon>Bacteria</taxon>
        <taxon>Pseudomonadati</taxon>
        <taxon>Pseudomonadota</taxon>
        <taxon>Gammaproteobacteria</taxon>
        <taxon>Legionellales</taxon>
        <taxon>Legionellaceae</taxon>
        <taxon>Legionella</taxon>
    </lineage>
</organism>
<keyword evidence="2" id="KW-1185">Reference proteome</keyword>
<dbReference type="PATRIC" id="fig|29422.6.peg.2724"/>
<dbReference type="Proteomes" id="UP000054742">
    <property type="component" value="Unassembled WGS sequence"/>
</dbReference>
<name>A0A0W0S5F3_9GAMM</name>